<evidence type="ECO:0000313" key="1">
    <source>
        <dbReference type="EMBL" id="VFU23058.1"/>
    </source>
</evidence>
<gene>
    <name evidence="1" type="ORF">SVIM_LOCUS30382</name>
</gene>
<name>A0A6N2K637_SALVM</name>
<dbReference type="EMBL" id="CAADRP010000102">
    <property type="protein sequence ID" value="VFU23058.1"/>
    <property type="molecule type" value="Genomic_DNA"/>
</dbReference>
<protein>
    <submittedName>
        <fullName evidence="1">Uncharacterized protein</fullName>
    </submittedName>
</protein>
<dbReference type="AlphaFoldDB" id="A0A6N2K637"/>
<proteinExistence type="predicted"/>
<accession>A0A6N2K637</accession>
<organism evidence="1">
    <name type="scientific">Salix viminalis</name>
    <name type="common">Common osier</name>
    <name type="synonym">Basket willow</name>
    <dbReference type="NCBI Taxonomy" id="40686"/>
    <lineage>
        <taxon>Eukaryota</taxon>
        <taxon>Viridiplantae</taxon>
        <taxon>Streptophyta</taxon>
        <taxon>Embryophyta</taxon>
        <taxon>Tracheophyta</taxon>
        <taxon>Spermatophyta</taxon>
        <taxon>Magnoliopsida</taxon>
        <taxon>eudicotyledons</taxon>
        <taxon>Gunneridae</taxon>
        <taxon>Pentapetalae</taxon>
        <taxon>rosids</taxon>
        <taxon>fabids</taxon>
        <taxon>Malpighiales</taxon>
        <taxon>Salicaceae</taxon>
        <taxon>Saliceae</taxon>
        <taxon>Salix</taxon>
    </lineage>
</organism>
<reference evidence="1" key="1">
    <citation type="submission" date="2019-03" db="EMBL/GenBank/DDBJ databases">
        <authorList>
            <person name="Mank J."/>
            <person name="Almeida P."/>
        </authorList>
    </citation>
    <scope>NUCLEOTIDE SEQUENCE</scope>
    <source>
        <strain evidence="1">78183</strain>
    </source>
</reference>
<sequence>MTNTSLCLSQSFIFSCYCHCC</sequence>